<reference evidence="10" key="1">
    <citation type="submission" date="2022-01" db="EMBL/GenBank/DDBJ databases">
        <authorList>
            <person name="King R."/>
        </authorList>
    </citation>
    <scope>NUCLEOTIDE SEQUENCE</scope>
</reference>
<dbReference type="SMART" id="SM00020">
    <property type="entry name" value="Tryp_SPc"/>
    <property type="match status" value="1"/>
</dbReference>
<keyword evidence="3" id="KW-0732">Signal</keyword>
<evidence type="ECO:0000256" key="4">
    <source>
        <dbReference type="ARBA" id="ARBA00022801"/>
    </source>
</evidence>
<dbReference type="InterPro" id="IPR018114">
    <property type="entry name" value="TRYPSIN_HIS"/>
</dbReference>
<dbReference type="Proteomes" id="UP001153636">
    <property type="component" value="Chromosome 16"/>
</dbReference>
<dbReference type="GO" id="GO:0006508">
    <property type="term" value="P:proteolysis"/>
    <property type="evidence" value="ECO:0007669"/>
    <property type="project" value="UniProtKB-KW"/>
</dbReference>
<dbReference type="EMBL" id="OV651828">
    <property type="protein sequence ID" value="CAH1104307.1"/>
    <property type="molecule type" value="Genomic_DNA"/>
</dbReference>
<proteinExistence type="inferred from homology"/>
<evidence type="ECO:0000259" key="9">
    <source>
        <dbReference type="PROSITE" id="PS50240"/>
    </source>
</evidence>
<keyword evidence="5 8" id="KW-0720">Serine protease</keyword>
<dbReference type="PROSITE" id="PS00134">
    <property type="entry name" value="TRYPSIN_HIS"/>
    <property type="match status" value="1"/>
</dbReference>
<dbReference type="InterPro" id="IPR050430">
    <property type="entry name" value="Peptidase_S1"/>
</dbReference>
<dbReference type="Pfam" id="PF00089">
    <property type="entry name" value="Trypsin"/>
    <property type="match status" value="1"/>
</dbReference>
<dbReference type="PROSITE" id="PS00135">
    <property type="entry name" value="TRYPSIN_SER"/>
    <property type="match status" value="1"/>
</dbReference>
<sequence>MYIVSGQDITDTYHDGKIIGGMSTDVSIYPYQLSLQYFGLHSCGASLISPTWVLTAAHCIKGTYTPLLSVRAGATSKEDGGIIVTVKNKYVHPNFKTSTIDYDIGLLELSESMDPDYAETIPLPPEGVTIKEGDMGTVTGWGSTTEDGAMVSQLRVTEIPVLNQNHCKRVIGKTLTNRMFCAGYVRGGKDACQGDSGGPFIVDGMQMGIVSWGYGCGKPQKPGVYTNIPVVRNYIKSIAGI</sequence>
<dbReference type="Gene3D" id="2.40.10.10">
    <property type="entry name" value="Trypsin-like serine proteases"/>
    <property type="match status" value="1"/>
</dbReference>
<dbReference type="PROSITE" id="PS50240">
    <property type="entry name" value="TRYPSIN_DOM"/>
    <property type="match status" value="1"/>
</dbReference>
<accession>A0A9P0CJ06</accession>
<dbReference type="SUPFAM" id="SSF50494">
    <property type="entry name" value="Trypsin-like serine proteases"/>
    <property type="match status" value="1"/>
</dbReference>
<dbReference type="InterPro" id="IPR001314">
    <property type="entry name" value="Peptidase_S1A"/>
</dbReference>
<keyword evidence="11" id="KW-1185">Reference proteome</keyword>
<evidence type="ECO:0000256" key="5">
    <source>
        <dbReference type="ARBA" id="ARBA00022825"/>
    </source>
</evidence>
<dbReference type="PANTHER" id="PTHR24276:SF91">
    <property type="entry name" value="AT26814P-RELATED"/>
    <property type="match status" value="1"/>
</dbReference>
<dbReference type="AlphaFoldDB" id="A0A9P0CJ06"/>
<dbReference type="InterPro" id="IPR001254">
    <property type="entry name" value="Trypsin_dom"/>
</dbReference>
<evidence type="ECO:0000256" key="1">
    <source>
        <dbReference type="ARBA" id="ARBA00007664"/>
    </source>
</evidence>
<evidence type="ECO:0000256" key="2">
    <source>
        <dbReference type="ARBA" id="ARBA00022670"/>
    </source>
</evidence>
<gene>
    <name evidence="10" type="ORF">PSYICH_LOCUS5088</name>
</gene>
<dbReference type="GO" id="GO:0004252">
    <property type="term" value="F:serine-type endopeptidase activity"/>
    <property type="evidence" value="ECO:0007669"/>
    <property type="project" value="InterPro"/>
</dbReference>
<dbReference type="CDD" id="cd00190">
    <property type="entry name" value="Tryp_SPc"/>
    <property type="match status" value="1"/>
</dbReference>
<evidence type="ECO:0000256" key="3">
    <source>
        <dbReference type="ARBA" id="ARBA00022729"/>
    </source>
</evidence>
<keyword evidence="4 8" id="KW-0378">Hydrolase</keyword>
<keyword evidence="6" id="KW-0865">Zymogen</keyword>
<evidence type="ECO:0000313" key="11">
    <source>
        <dbReference type="Proteomes" id="UP001153636"/>
    </source>
</evidence>
<evidence type="ECO:0000256" key="7">
    <source>
        <dbReference type="ARBA" id="ARBA00023157"/>
    </source>
</evidence>
<organism evidence="10 11">
    <name type="scientific">Psylliodes chrysocephalus</name>
    <dbReference type="NCBI Taxonomy" id="3402493"/>
    <lineage>
        <taxon>Eukaryota</taxon>
        <taxon>Metazoa</taxon>
        <taxon>Ecdysozoa</taxon>
        <taxon>Arthropoda</taxon>
        <taxon>Hexapoda</taxon>
        <taxon>Insecta</taxon>
        <taxon>Pterygota</taxon>
        <taxon>Neoptera</taxon>
        <taxon>Endopterygota</taxon>
        <taxon>Coleoptera</taxon>
        <taxon>Polyphaga</taxon>
        <taxon>Cucujiformia</taxon>
        <taxon>Chrysomeloidea</taxon>
        <taxon>Chrysomelidae</taxon>
        <taxon>Galerucinae</taxon>
        <taxon>Alticini</taxon>
        <taxon>Psylliodes</taxon>
    </lineage>
</organism>
<protein>
    <recommendedName>
        <fullName evidence="9">Peptidase S1 domain-containing protein</fullName>
    </recommendedName>
</protein>
<dbReference type="InterPro" id="IPR033116">
    <property type="entry name" value="TRYPSIN_SER"/>
</dbReference>
<evidence type="ECO:0000313" key="10">
    <source>
        <dbReference type="EMBL" id="CAH1104307.1"/>
    </source>
</evidence>
<name>A0A9P0CJ06_9CUCU</name>
<evidence type="ECO:0000256" key="8">
    <source>
        <dbReference type="RuleBase" id="RU363034"/>
    </source>
</evidence>
<keyword evidence="2 8" id="KW-0645">Protease</keyword>
<dbReference type="InterPro" id="IPR043504">
    <property type="entry name" value="Peptidase_S1_PA_chymotrypsin"/>
</dbReference>
<keyword evidence="7" id="KW-1015">Disulfide bond</keyword>
<dbReference type="PANTHER" id="PTHR24276">
    <property type="entry name" value="POLYSERASE-RELATED"/>
    <property type="match status" value="1"/>
</dbReference>
<dbReference type="PRINTS" id="PR00722">
    <property type="entry name" value="CHYMOTRYPSIN"/>
</dbReference>
<feature type="domain" description="Peptidase S1" evidence="9">
    <location>
        <begin position="18"/>
        <end position="240"/>
    </location>
</feature>
<dbReference type="FunFam" id="2.40.10.10:FF:000077">
    <property type="entry name" value="Predicted protein"/>
    <property type="match status" value="1"/>
</dbReference>
<dbReference type="InterPro" id="IPR009003">
    <property type="entry name" value="Peptidase_S1_PA"/>
</dbReference>
<dbReference type="OrthoDB" id="10059102at2759"/>
<evidence type="ECO:0000256" key="6">
    <source>
        <dbReference type="ARBA" id="ARBA00023145"/>
    </source>
</evidence>
<comment type="similarity">
    <text evidence="1">Belongs to the peptidase S1 family.</text>
</comment>